<comment type="caution">
    <text evidence="3">The sequence shown here is derived from an EMBL/GenBank/DDBJ whole genome shotgun (WGS) entry which is preliminary data.</text>
</comment>
<evidence type="ECO:0000313" key="4">
    <source>
        <dbReference type="Proteomes" id="UP001500897"/>
    </source>
</evidence>
<reference evidence="3 4" key="1">
    <citation type="journal article" date="2019" name="Int. J. Syst. Evol. Microbiol.">
        <title>The Global Catalogue of Microorganisms (GCM) 10K type strain sequencing project: providing services to taxonomists for standard genome sequencing and annotation.</title>
        <authorList>
            <consortium name="The Broad Institute Genomics Platform"/>
            <consortium name="The Broad Institute Genome Sequencing Center for Infectious Disease"/>
            <person name="Wu L."/>
            <person name="Ma J."/>
        </authorList>
    </citation>
    <scope>NUCLEOTIDE SEQUENCE [LARGE SCALE GENOMIC DNA]</scope>
    <source>
        <strain evidence="3 4">JCM 14559</strain>
    </source>
</reference>
<name>A0ABN2WKR3_9ACTN</name>
<feature type="transmembrane region" description="Helical" evidence="2">
    <location>
        <begin position="50"/>
        <end position="71"/>
    </location>
</feature>
<protein>
    <recommendedName>
        <fullName evidence="5">PH (Pleckstrin Homology) domain-containing protein</fullName>
    </recommendedName>
</protein>
<feature type="compositionally biased region" description="Basic and acidic residues" evidence="1">
    <location>
        <begin position="1"/>
        <end position="12"/>
    </location>
</feature>
<feature type="region of interest" description="Disordered" evidence="1">
    <location>
        <begin position="1"/>
        <end position="28"/>
    </location>
</feature>
<feature type="compositionally biased region" description="Basic residues" evidence="1">
    <location>
        <begin position="16"/>
        <end position="28"/>
    </location>
</feature>
<evidence type="ECO:0000256" key="1">
    <source>
        <dbReference type="SAM" id="MobiDB-lite"/>
    </source>
</evidence>
<evidence type="ECO:0008006" key="5">
    <source>
        <dbReference type="Google" id="ProtNLM"/>
    </source>
</evidence>
<keyword evidence="2" id="KW-0812">Transmembrane</keyword>
<proteinExistence type="predicted"/>
<evidence type="ECO:0000313" key="3">
    <source>
        <dbReference type="EMBL" id="GAA2093018.1"/>
    </source>
</evidence>
<sequence length="248" mass="26561">MPKSRVAGERAGRASARGRGRPGRLLGGRRRGWPPALVEPAVCARRARRAAATVVGLWAAVVVADGLLLRTHLLGESYLFVSLVVGVLASAVLLPLHYGYGVGPSGRVHLATGPEGRSLTSRTLSGTRTLDLNRLTRVRRLEARDRWGGIIDELRLQDAYGVRLVVGKAQQEIDRAVRQAVESAPSRPDHLAVEVTEHARTRLGLAPGPRPRRRILHRLSGSLLLATALPLLGVAGFVVTDVLARAGA</sequence>
<gene>
    <name evidence="3" type="ORF">GCM10009759_19150</name>
</gene>
<feature type="transmembrane region" description="Helical" evidence="2">
    <location>
        <begin position="77"/>
        <end position="100"/>
    </location>
</feature>
<keyword evidence="2" id="KW-1133">Transmembrane helix</keyword>
<dbReference type="EMBL" id="BAAANS010000010">
    <property type="protein sequence ID" value="GAA2093018.1"/>
    <property type="molecule type" value="Genomic_DNA"/>
</dbReference>
<evidence type="ECO:0000256" key="2">
    <source>
        <dbReference type="SAM" id="Phobius"/>
    </source>
</evidence>
<keyword evidence="4" id="KW-1185">Reference proteome</keyword>
<keyword evidence="2" id="KW-0472">Membrane</keyword>
<feature type="transmembrane region" description="Helical" evidence="2">
    <location>
        <begin position="219"/>
        <end position="239"/>
    </location>
</feature>
<organism evidence="3 4">
    <name type="scientific">Kitasatospora saccharophila</name>
    <dbReference type="NCBI Taxonomy" id="407973"/>
    <lineage>
        <taxon>Bacteria</taxon>
        <taxon>Bacillati</taxon>
        <taxon>Actinomycetota</taxon>
        <taxon>Actinomycetes</taxon>
        <taxon>Kitasatosporales</taxon>
        <taxon>Streptomycetaceae</taxon>
        <taxon>Kitasatospora</taxon>
    </lineage>
</organism>
<accession>A0ABN2WKR3</accession>
<dbReference type="Proteomes" id="UP001500897">
    <property type="component" value="Unassembled WGS sequence"/>
</dbReference>